<dbReference type="Gene3D" id="2.100.10.20">
    <property type="entry name" value="Vitelline membrane outer layer protein I (VOMI)"/>
    <property type="match status" value="1"/>
</dbReference>
<evidence type="ECO:0000313" key="1">
    <source>
        <dbReference type="EMBL" id="NXT56016.1"/>
    </source>
</evidence>
<evidence type="ECO:0000313" key="2">
    <source>
        <dbReference type="Proteomes" id="UP000519225"/>
    </source>
</evidence>
<dbReference type="GO" id="GO:0005615">
    <property type="term" value="C:extracellular space"/>
    <property type="evidence" value="ECO:0007669"/>
    <property type="project" value="TreeGrafter"/>
</dbReference>
<dbReference type="SUPFAM" id="SSF51092">
    <property type="entry name" value="Vitelline membrane outer protein-I (VMO-I)"/>
    <property type="match status" value="1"/>
</dbReference>
<keyword evidence="2" id="KW-1185">Reference proteome</keyword>
<dbReference type="InterPro" id="IPR005515">
    <property type="entry name" value="VOMI"/>
</dbReference>
<sequence>GAWSYPQSCDGGHRLVSFRLRVQPPRGLWDDTAANDLDVACSGGNILEGRGGPAGSWGNWSVPCPQGWGVCGLRTLLEPPQARGDDTGLNSLQLFCCP</sequence>
<organism evidence="1 2">
    <name type="scientific">Pluvianellus socialis</name>
    <name type="common">Magellanic plover</name>
    <dbReference type="NCBI Taxonomy" id="227228"/>
    <lineage>
        <taxon>Eukaryota</taxon>
        <taxon>Metazoa</taxon>
        <taxon>Chordata</taxon>
        <taxon>Craniata</taxon>
        <taxon>Vertebrata</taxon>
        <taxon>Euteleostomi</taxon>
        <taxon>Archelosauria</taxon>
        <taxon>Archosauria</taxon>
        <taxon>Dinosauria</taxon>
        <taxon>Saurischia</taxon>
        <taxon>Theropoda</taxon>
        <taxon>Coelurosauria</taxon>
        <taxon>Aves</taxon>
        <taxon>Neognathae</taxon>
        <taxon>Neoaves</taxon>
        <taxon>Charadriiformes</taxon>
        <taxon>Charadriidae</taxon>
        <taxon>Pluvianellus</taxon>
    </lineage>
</organism>
<gene>
    <name evidence="1" type="primary">Vmo1_2</name>
    <name evidence="1" type="ORF">PLUSOC_R15822</name>
</gene>
<feature type="non-terminal residue" evidence="1">
    <location>
        <position position="1"/>
    </location>
</feature>
<accession>A0A7L3DIE9</accession>
<dbReference type="PANTHER" id="PTHR18841">
    <property type="entry name" value="VITELLINE MEMBRANE OUTER LAYER PROTEIN I-RELATED"/>
    <property type="match status" value="1"/>
</dbReference>
<dbReference type="PANTHER" id="PTHR18841:SF0">
    <property type="entry name" value="VITELLINE MEMBRANE OUTER LAYER 1 HOMOLOG A-RELATED"/>
    <property type="match status" value="1"/>
</dbReference>
<dbReference type="InterPro" id="IPR036706">
    <property type="entry name" value="VOMI_sf"/>
</dbReference>
<protein>
    <submittedName>
        <fullName evidence="1">VMO1 protein</fullName>
    </submittedName>
</protein>
<dbReference type="Pfam" id="PF03762">
    <property type="entry name" value="VOMI"/>
    <property type="match status" value="1"/>
</dbReference>
<dbReference type="AlphaFoldDB" id="A0A7L3DIE9"/>
<reference evidence="1 2" key="1">
    <citation type="submission" date="2019-09" db="EMBL/GenBank/DDBJ databases">
        <title>Bird 10,000 Genomes (B10K) Project - Family phase.</title>
        <authorList>
            <person name="Zhang G."/>
        </authorList>
    </citation>
    <scope>NUCLEOTIDE SEQUENCE [LARGE SCALE GENOMIC DNA]</scope>
    <source>
        <strain evidence="1">B10K-DU-012-14</strain>
        <tissue evidence="1">Blood</tissue>
    </source>
</reference>
<feature type="non-terminal residue" evidence="1">
    <location>
        <position position="98"/>
    </location>
</feature>
<name>A0A7L3DIE9_PLUSO</name>
<dbReference type="Proteomes" id="UP000519225">
    <property type="component" value="Unassembled WGS sequence"/>
</dbReference>
<proteinExistence type="predicted"/>
<comment type="caution">
    <text evidence="1">The sequence shown here is derived from an EMBL/GenBank/DDBJ whole genome shotgun (WGS) entry which is preliminary data.</text>
</comment>
<dbReference type="EMBL" id="VZTS01023558">
    <property type="protein sequence ID" value="NXT56016.1"/>
    <property type="molecule type" value="Genomic_DNA"/>
</dbReference>